<dbReference type="RefSeq" id="WP_170300615.1">
    <property type="nucleotide sequence ID" value="NZ_WNKV01000001.1"/>
</dbReference>
<proteinExistence type="predicted"/>
<protein>
    <submittedName>
        <fullName evidence="2">DUF3108 domain-containing protein</fullName>
    </submittedName>
</protein>
<feature type="signal peptide" evidence="1">
    <location>
        <begin position="1"/>
        <end position="31"/>
    </location>
</feature>
<feature type="chain" id="PRO_5040991823" evidence="1">
    <location>
        <begin position="32"/>
        <end position="288"/>
    </location>
</feature>
<reference evidence="2 3" key="1">
    <citation type="submission" date="2019-11" db="EMBL/GenBank/DDBJ databases">
        <title>Whole-genome sequence of Rhodoplanes serenus DSM 18633, type strain.</title>
        <authorList>
            <person name="Kyndt J.A."/>
            <person name="Meyer T.E."/>
        </authorList>
    </citation>
    <scope>NUCLEOTIDE SEQUENCE [LARGE SCALE GENOMIC DNA]</scope>
    <source>
        <strain evidence="2 3">DSM 18633</strain>
    </source>
</reference>
<sequence>MRLLSRPRPRSIAAAAAVLLLGLAAVPVPCAAQGKLDARYVATLAGIPIGRGAWVIDIADDQYTAAASGTTSGIVRLFASGQGSSASRGHVRNGNLSPSTYASSLVAEKKSEELRIVLQNGVVKDISVEPPSPPQPERLPVTEAHRRGVIDPMSAALLRVPGNGQAVGPEACNRTLAVFDGRMRFDLQLAFKRMDQVRSERGYEGPVAVCAVQFTPIAGYIPDRPAITYLTRQREIEAWMAPVAGTRVVVPYKISVPTPFGLGVLQATQFVSSAGGGPRATPTSVRVP</sequence>
<dbReference type="EMBL" id="WNKV01000001">
    <property type="protein sequence ID" value="MTW14663.1"/>
    <property type="molecule type" value="Genomic_DNA"/>
</dbReference>
<comment type="caution">
    <text evidence="2">The sequence shown here is derived from an EMBL/GenBank/DDBJ whole genome shotgun (WGS) entry which is preliminary data.</text>
</comment>
<dbReference type="AlphaFoldDB" id="A0A9X4XGJ4"/>
<gene>
    <name evidence="2" type="ORF">GJ689_00340</name>
</gene>
<dbReference type="Pfam" id="PF11306">
    <property type="entry name" value="DUF3108"/>
    <property type="match status" value="1"/>
</dbReference>
<name>A0A9X4XGJ4_9BRAD</name>
<dbReference type="Proteomes" id="UP000438991">
    <property type="component" value="Unassembled WGS sequence"/>
</dbReference>
<keyword evidence="1" id="KW-0732">Signal</keyword>
<evidence type="ECO:0000313" key="3">
    <source>
        <dbReference type="Proteomes" id="UP000438991"/>
    </source>
</evidence>
<accession>A0A9X4XGJ4</accession>
<dbReference type="InterPro" id="IPR021457">
    <property type="entry name" value="DUF3108"/>
</dbReference>
<evidence type="ECO:0000256" key="1">
    <source>
        <dbReference type="SAM" id="SignalP"/>
    </source>
</evidence>
<evidence type="ECO:0000313" key="2">
    <source>
        <dbReference type="EMBL" id="MTW14663.1"/>
    </source>
</evidence>
<organism evidence="2 3">
    <name type="scientific">Rhodoplanes serenus</name>
    <dbReference type="NCBI Taxonomy" id="200615"/>
    <lineage>
        <taxon>Bacteria</taxon>
        <taxon>Pseudomonadati</taxon>
        <taxon>Pseudomonadota</taxon>
        <taxon>Alphaproteobacteria</taxon>
        <taxon>Hyphomicrobiales</taxon>
        <taxon>Nitrobacteraceae</taxon>
        <taxon>Rhodoplanes</taxon>
    </lineage>
</organism>